<feature type="compositionally biased region" description="Pro residues" evidence="1">
    <location>
        <begin position="107"/>
        <end position="122"/>
    </location>
</feature>
<evidence type="ECO:0000313" key="3">
    <source>
        <dbReference type="Proteomes" id="UP001237642"/>
    </source>
</evidence>
<feature type="compositionally biased region" description="Pro residues" evidence="1">
    <location>
        <begin position="56"/>
        <end position="65"/>
    </location>
</feature>
<evidence type="ECO:0000313" key="2">
    <source>
        <dbReference type="EMBL" id="KAK1372350.1"/>
    </source>
</evidence>
<feature type="compositionally biased region" description="Basic and acidic residues" evidence="1">
    <location>
        <begin position="85"/>
        <end position="95"/>
    </location>
</feature>
<gene>
    <name evidence="2" type="ORF">POM88_028543</name>
</gene>
<dbReference type="EMBL" id="JAUIZM010000007">
    <property type="protein sequence ID" value="KAK1372350.1"/>
    <property type="molecule type" value="Genomic_DNA"/>
</dbReference>
<dbReference type="AlphaFoldDB" id="A0AAD8HS59"/>
<protein>
    <submittedName>
        <fullName evidence="2">Uncharacterized protein</fullName>
    </submittedName>
</protein>
<accession>A0AAD8HS59</accession>
<name>A0AAD8HS59_9APIA</name>
<dbReference type="Proteomes" id="UP001237642">
    <property type="component" value="Unassembled WGS sequence"/>
</dbReference>
<reference evidence="2" key="1">
    <citation type="submission" date="2023-02" db="EMBL/GenBank/DDBJ databases">
        <title>Genome of toxic invasive species Heracleum sosnowskyi carries increased number of genes despite the absence of recent whole-genome duplications.</title>
        <authorList>
            <person name="Schelkunov M."/>
            <person name="Shtratnikova V."/>
            <person name="Makarenko M."/>
            <person name="Klepikova A."/>
            <person name="Omelchenko D."/>
            <person name="Novikova G."/>
            <person name="Obukhova E."/>
            <person name="Bogdanov V."/>
            <person name="Penin A."/>
            <person name="Logacheva M."/>
        </authorList>
    </citation>
    <scope>NUCLEOTIDE SEQUENCE</scope>
    <source>
        <strain evidence="2">Hsosn_3</strain>
        <tissue evidence="2">Leaf</tissue>
    </source>
</reference>
<reference evidence="2" key="2">
    <citation type="submission" date="2023-05" db="EMBL/GenBank/DDBJ databases">
        <authorList>
            <person name="Schelkunov M.I."/>
        </authorList>
    </citation>
    <scope>NUCLEOTIDE SEQUENCE</scope>
    <source>
        <strain evidence="2">Hsosn_3</strain>
        <tissue evidence="2">Leaf</tissue>
    </source>
</reference>
<feature type="region of interest" description="Disordered" evidence="1">
    <location>
        <begin position="46"/>
        <end position="160"/>
    </location>
</feature>
<proteinExistence type="predicted"/>
<organism evidence="2 3">
    <name type="scientific">Heracleum sosnowskyi</name>
    <dbReference type="NCBI Taxonomy" id="360622"/>
    <lineage>
        <taxon>Eukaryota</taxon>
        <taxon>Viridiplantae</taxon>
        <taxon>Streptophyta</taxon>
        <taxon>Embryophyta</taxon>
        <taxon>Tracheophyta</taxon>
        <taxon>Spermatophyta</taxon>
        <taxon>Magnoliopsida</taxon>
        <taxon>eudicotyledons</taxon>
        <taxon>Gunneridae</taxon>
        <taxon>Pentapetalae</taxon>
        <taxon>asterids</taxon>
        <taxon>campanulids</taxon>
        <taxon>Apiales</taxon>
        <taxon>Apiaceae</taxon>
        <taxon>Apioideae</taxon>
        <taxon>apioid superclade</taxon>
        <taxon>Tordylieae</taxon>
        <taxon>Tordyliinae</taxon>
        <taxon>Heracleum</taxon>
    </lineage>
</organism>
<feature type="compositionally biased region" description="Low complexity" evidence="1">
    <location>
        <begin position="123"/>
        <end position="150"/>
    </location>
</feature>
<sequence>MRVSVKWLIEVKNWFIDNRVVASLNPLNPVLPDILMDLNDRGRAGRSGRDFRHLFSPPPQHPDPGPEYSHSRTPPPTMRLGRASSNERDPSEDPTGHTYVHSSAPVRQPPPPSDWPPWPTPDVRPSSVPRGLPRSPSVPSSPSDQSHVPSATSVTSPLPGLHTPVPYHIYHQLRMDAEFLHAQVKLLREELDKQAGAPSTSAPPEGP</sequence>
<comment type="caution">
    <text evidence="2">The sequence shown here is derived from an EMBL/GenBank/DDBJ whole genome shotgun (WGS) entry which is preliminary data.</text>
</comment>
<evidence type="ECO:0000256" key="1">
    <source>
        <dbReference type="SAM" id="MobiDB-lite"/>
    </source>
</evidence>
<keyword evidence="3" id="KW-1185">Reference proteome</keyword>